<dbReference type="PROSITE" id="PS50157">
    <property type="entry name" value="ZINC_FINGER_C2H2_2"/>
    <property type="match status" value="2"/>
</dbReference>
<feature type="domain" description="C2H2-type" evidence="10">
    <location>
        <begin position="63"/>
        <end position="91"/>
    </location>
</feature>
<evidence type="ECO:0000256" key="5">
    <source>
        <dbReference type="ARBA" id="ARBA00022833"/>
    </source>
</evidence>
<dbReference type="Proteomes" id="UP001235939">
    <property type="component" value="Chromosome 11"/>
</dbReference>
<evidence type="ECO:0000256" key="1">
    <source>
        <dbReference type="ARBA" id="ARBA00004123"/>
    </source>
</evidence>
<comment type="subcellular location">
    <subcellularLocation>
        <location evidence="1">Nucleus</location>
    </subcellularLocation>
</comment>
<proteinExistence type="predicted"/>
<sequence length="98" mass="10701">MWGRSPTPVTSATTGPPCPPTWSGTGGPHTGEKPYLCPQCSYRTGDTSTLTAHIRIHTGEKPYSCSDCSFKTGNRSQLHHHKKKFHSHTAATHNLQIC</sequence>
<evidence type="ECO:0000256" key="3">
    <source>
        <dbReference type="ARBA" id="ARBA00022737"/>
    </source>
</evidence>
<dbReference type="PANTHER" id="PTHR24404">
    <property type="entry name" value="ZINC FINGER PROTEIN"/>
    <property type="match status" value="1"/>
</dbReference>
<feature type="domain" description="C2H2-type" evidence="10">
    <location>
        <begin position="35"/>
        <end position="62"/>
    </location>
</feature>
<dbReference type="EMBL" id="CP092873">
    <property type="protein sequence ID" value="UYV73611.1"/>
    <property type="molecule type" value="Genomic_DNA"/>
</dbReference>
<evidence type="ECO:0000313" key="11">
    <source>
        <dbReference type="EMBL" id="UYV73611.1"/>
    </source>
</evidence>
<name>A0ABY6KXK3_9ARAC</name>
<evidence type="ECO:0000256" key="9">
    <source>
        <dbReference type="SAM" id="MobiDB-lite"/>
    </source>
</evidence>
<keyword evidence="4 8" id="KW-0863">Zinc-finger</keyword>
<dbReference type="InterPro" id="IPR013087">
    <property type="entry name" value="Znf_C2H2_type"/>
</dbReference>
<keyword evidence="7" id="KW-0539">Nucleus</keyword>
<dbReference type="Gene3D" id="3.30.160.60">
    <property type="entry name" value="Classic Zinc Finger"/>
    <property type="match status" value="2"/>
</dbReference>
<dbReference type="InterPro" id="IPR056438">
    <property type="entry name" value="Znf-C2H2_CTCF"/>
</dbReference>
<reference evidence="11 12" key="1">
    <citation type="submission" date="2022-01" db="EMBL/GenBank/DDBJ databases">
        <title>A chromosomal length assembly of Cordylochernes scorpioides.</title>
        <authorList>
            <person name="Zeh D."/>
            <person name="Zeh J."/>
        </authorList>
    </citation>
    <scope>NUCLEOTIDE SEQUENCE [LARGE SCALE GENOMIC DNA]</scope>
    <source>
        <strain evidence="11">IN4F17</strain>
        <tissue evidence="11">Whole Body</tissue>
    </source>
</reference>
<dbReference type="InterPro" id="IPR050589">
    <property type="entry name" value="Ikaros_C2H2-ZF"/>
</dbReference>
<evidence type="ECO:0000313" key="12">
    <source>
        <dbReference type="Proteomes" id="UP001235939"/>
    </source>
</evidence>
<dbReference type="SMART" id="SM00355">
    <property type="entry name" value="ZnF_C2H2"/>
    <property type="match status" value="2"/>
</dbReference>
<keyword evidence="3" id="KW-0677">Repeat</keyword>
<keyword evidence="5" id="KW-0862">Zinc</keyword>
<evidence type="ECO:0000259" key="10">
    <source>
        <dbReference type="PROSITE" id="PS50157"/>
    </source>
</evidence>
<dbReference type="InterPro" id="IPR036236">
    <property type="entry name" value="Znf_C2H2_sf"/>
</dbReference>
<organism evidence="11 12">
    <name type="scientific">Cordylochernes scorpioides</name>
    <dbReference type="NCBI Taxonomy" id="51811"/>
    <lineage>
        <taxon>Eukaryota</taxon>
        <taxon>Metazoa</taxon>
        <taxon>Ecdysozoa</taxon>
        <taxon>Arthropoda</taxon>
        <taxon>Chelicerata</taxon>
        <taxon>Arachnida</taxon>
        <taxon>Pseudoscorpiones</taxon>
        <taxon>Cheliferoidea</taxon>
        <taxon>Chernetidae</taxon>
        <taxon>Cordylochernes</taxon>
    </lineage>
</organism>
<evidence type="ECO:0000256" key="8">
    <source>
        <dbReference type="PROSITE-ProRule" id="PRU00042"/>
    </source>
</evidence>
<gene>
    <name evidence="11" type="ORF">LAZ67_11000037</name>
</gene>
<keyword evidence="12" id="KW-1185">Reference proteome</keyword>
<evidence type="ECO:0000256" key="2">
    <source>
        <dbReference type="ARBA" id="ARBA00022723"/>
    </source>
</evidence>
<protein>
    <submittedName>
        <fullName evidence="11">ZNF180</fullName>
    </submittedName>
</protein>
<feature type="region of interest" description="Disordered" evidence="9">
    <location>
        <begin position="1"/>
        <end position="30"/>
    </location>
</feature>
<keyword evidence="6" id="KW-0238">DNA-binding</keyword>
<keyword evidence="2" id="KW-0479">Metal-binding</keyword>
<evidence type="ECO:0000256" key="7">
    <source>
        <dbReference type="ARBA" id="ARBA00023242"/>
    </source>
</evidence>
<dbReference type="SUPFAM" id="SSF57667">
    <property type="entry name" value="beta-beta-alpha zinc fingers"/>
    <property type="match status" value="2"/>
</dbReference>
<evidence type="ECO:0000256" key="4">
    <source>
        <dbReference type="ARBA" id="ARBA00022771"/>
    </source>
</evidence>
<dbReference type="Pfam" id="PF23611">
    <property type="entry name" value="zf-C2H2_16"/>
    <property type="match status" value="1"/>
</dbReference>
<accession>A0ABY6KXK3</accession>
<evidence type="ECO:0000256" key="6">
    <source>
        <dbReference type="ARBA" id="ARBA00023125"/>
    </source>
</evidence>
<dbReference type="PANTHER" id="PTHR24404:SF114">
    <property type="entry name" value="KLUMPFUSS, ISOFORM B-RELATED"/>
    <property type="match status" value="1"/>
</dbReference>